<keyword evidence="2" id="KW-0413">Isomerase</keyword>
<evidence type="ECO:0000259" key="1">
    <source>
        <dbReference type="Pfam" id="PF01261"/>
    </source>
</evidence>
<name>A0A5T3RJP6_SALER</name>
<evidence type="ECO:0000313" key="2">
    <source>
        <dbReference type="EMBL" id="EAN7517993.1"/>
    </source>
</evidence>
<comment type="caution">
    <text evidence="2">The sequence shown here is derived from an EMBL/GenBank/DDBJ whole genome shotgun (WGS) entry which is preliminary data.</text>
</comment>
<proteinExistence type="predicted"/>
<dbReference type="Pfam" id="PF01261">
    <property type="entry name" value="AP_endonuc_2"/>
    <property type="match status" value="1"/>
</dbReference>
<dbReference type="InterPro" id="IPR036237">
    <property type="entry name" value="Xyl_isomerase-like_sf"/>
</dbReference>
<gene>
    <name evidence="2" type="ORF">EKX87_22335</name>
</gene>
<organism evidence="2">
    <name type="scientific">Salmonella enterica</name>
    <name type="common">Salmonella choleraesuis</name>
    <dbReference type="NCBI Taxonomy" id="28901"/>
    <lineage>
        <taxon>Bacteria</taxon>
        <taxon>Pseudomonadati</taxon>
        <taxon>Pseudomonadota</taxon>
        <taxon>Gammaproteobacteria</taxon>
        <taxon>Enterobacterales</taxon>
        <taxon>Enterobacteriaceae</taxon>
        <taxon>Salmonella</taxon>
    </lineage>
</organism>
<accession>A0A5T3RJP6</accession>
<dbReference type="Gene3D" id="3.20.20.150">
    <property type="entry name" value="Divalent-metal-dependent TIM barrel enzymes"/>
    <property type="match status" value="1"/>
</dbReference>
<feature type="domain" description="Xylose isomerase-like TIM barrel" evidence="1">
    <location>
        <begin position="30"/>
        <end position="240"/>
    </location>
</feature>
<protein>
    <submittedName>
        <fullName evidence="2">Sugar phosphate isomerase/epimerase</fullName>
    </submittedName>
</protein>
<dbReference type="InterPro" id="IPR050312">
    <property type="entry name" value="IolE/XylAMocC-like"/>
</dbReference>
<dbReference type="PANTHER" id="PTHR12110:SF53">
    <property type="entry name" value="BLR5974 PROTEIN"/>
    <property type="match status" value="1"/>
</dbReference>
<dbReference type="AlphaFoldDB" id="A0A5T3RJP6"/>
<dbReference type="GO" id="GO:0016853">
    <property type="term" value="F:isomerase activity"/>
    <property type="evidence" value="ECO:0007669"/>
    <property type="project" value="UniProtKB-KW"/>
</dbReference>
<sequence length="320" mass="36472">MKIGLETESCHLLFQNGLMNIFDFIRYTWELGLDGVEINIIPDHNLHPELGCLDGDDDVYLRRVRQAIEYYGLYCEIDTRLTEPTLLQRALRIAHKLNADVIRTYINKGEYSQKSMSQAVEDIKSVVPLLKKYRIKLGIENHEYETSDEIIDIIKEIDSNWVGAHCDIGNAMMAWENPVEAVRKLAPYTFSTHFKDHIICLHDDTPVVTGVPVGEGSIDTEECFRILVEDSMVTRINIETCFPYSSTFDRARGTGGVSDFSAAFKIKPPPFPTEIIKPLDYYYPHQISDEALKLLINAQRNCVSQSAQALKILRSKYCGE</sequence>
<dbReference type="EMBL" id="AACZBH010000079">
    <property type="protein sequence ID" value="EAN7517993.1"/>
    <property type="molecule type" value="Genomic_DNA"/>
</dbReference>
<dbReference type="SUPFAM" id="SSF51658">
    <property type="entry name" value="Xylose isomerase-like"/>
    <property type="match status" value="1"/>
</dbReference>
<dbReference type="InterPro" id="IPR013022">
    <property type="entry name" value="Xyl_isomerase-like_TIM-brl"/>
</dbReference>
<reference evidence="2" key="1">
    <citation type="submission" date="2018-12" db="EMBL/GenBank/DDBJ databases">
        <authorList>
            <consortium name="PulseNet: The National Subtyping Network for Foodborne Disease Surveillance"/>
            <person name="Tarr C.L."/>
            <person name="Trees E."/>
            <person name="Katz L.S."/>
            <person name="Carleton-Romer H.A."/>
            <person name="Stroika S."/>
            <person name="Kucerova Z."/>
            <person name="Roache K.F."/>
            <person name="Sabol A.L."/>
            <person name="Besser J."/>
            <person name="Gerner-Smidt P."/>
        </authorList>
    </citation>
    <scope>NUCLEOTIDE SEQUENCE</scope>
    <source>
        <strain evidence="2">PNUSAS064340</strain>
    </source>
</reference>
<dbReference type="PANTHER" id="PTHR12110">
    <property type="entry name" value="HYDROXYPYRUVATE ISOMERASE"/>
    <property type="match status" value="1"/>
</dbReference>